<evidence type="ECO:0000256" key="6">
    <source>
        <dbReference type="SAM" id="Phobius"/>
    </source>
</evidence>
<keyword evidence="3 6" id="KW-0812">Transmembrane</keyword>
<evidence type="ECO:0000256" key="5">
    <source>
        <dbReference type="ARBA" id="ARBA00023136"/>
    </source>
</evidence>
<keyword evidence="5 6" id="KW-0472">Membrane</keyword>
<keyword evidence="9" id="KW-1185">Reference proteome</keyword>
<accession>A0ABT4RDT2</accession>
<evidence type="ECO:0000256" key="1">
    <source>
        <dbReference type="ARBA" id="ARBA00004651"/>
    </source>
</evidence>
<comment type="subcellular location">
    <subcellularLocation>
        <location evidence="1">Cell membrane</location>
        <topology evidence="1">Multi-pass membrane protein</topology>
    </subcellularLocation>
</comment>
<evidence type="ECO:0000256" key="3">
    <source>
        <dbReference type="ARBA" id="ARBA00022692"/>
    </source>
</evidence>
<dbReference type="PANTHER" id="PTHR35007:SF4">
    <property type="entry name" value="CONSERVED TRANSMEMBRANE PROTEIN-RELATED"/>
    <property type="match status" value="1"/>
</dbReference>
<dbReference type="InterPro" id="IPR018076">
    <property type="entry name" value="T2SS_GspF_dom"/>
</dbReference>
<dbReference type="Proteomes" id="UP001147700">
    <property type="component" value="Unassembled WGS sequence"/>
</dbReference>
<feature type="domain" description="Type II secretion system protein GspF" evidence="7">
    <location>
        <begin position="113"/>
        <end position="233"/>
    </location>
</feature>
<feature type="transmembrane region" description="Helical" evidence="6">
    <location>
        <begin position="71"/>
        <end position="96"/>
    </location>
</feature>
<proteinExistence type="predicted"/>
<name>A0ABT4RDT2_9ACTN</name>
<organism evidence="8 9">
    <name type="scientific">Solirubrobacter deserti</name>
    <dbReference type="NCBI Taxonomy" id="2282478"/>
    <lineage>
        <taxon>Bacteria</taxon>
        <taxon>Bacillati</taxon>
        <taxon>Actinomycetota</taxon>
        <taxon>Thermoleophilia</taxon>
        <taxon>Solirubrobacterales</taxon>
        <taxon>Solirubrobacteraceae</taxon>
        <taxon>Solirubrobacter</taxon>
    </lineage>
</organism>
<reference evidence="8" key="1">
    <citation type="submission" date="2022-10" db="EMBL/GenBank/DDBJ databases">
        <title>The WGS of Solirubrobacter sp. CPCC 204708.</title>
        <authorList>
            <person name="Jiang Z."/>
        </authorList>
    </citation>
    <scope>NUCLEOTIDE SEQUENCE</scope>
    <source>
        <strain evidence="8">CPCC 204708</strain>
    </source>
</reference>
<dbReference type="Pfam" id="PF00482">
    <property type="entry name" value="T2SSF"/>
    <property type="match status" value="1"/>
</dbReference>
<keyword evidence="4 6" id="KW-1133">Transmembrane helix</keyword>
<dbReference type="PANTHER" id="PTHR35007">
    <property type="entry name" value="INTEGRAL MEMBRANE PROTEIN-RELATED"/>
    <property type="match status" value="1"/>
</dbReference>
<protein>
    <submittedName>
        <fullName evidence="8">Type II secretion system F family protein</fullName>
    </submittedName>
</protein>
<evidence type="ECO:0000256" key="2">
    <source>
        <dbReference type="ARBA" id="ARBA00022475"/>
    </source>
</evidence>
<dbReference type="EMBL" id="JAPCID010000005">
    <property type="protein sequence ID" value="MDA0136692.1"/>
    <property type="molecule type" value="Genomic_DNA"/>
</dbReference>
<evidence type="ECO:0000313" key="9">
    <source>
        <dbReference type="Proteomes" id="UP001147700"/>
    </source>
</evidence>
<evidence type="ECO:0000313" key="8">
    <source>
        <dbReference type="EMBL" id="MDA0136692.1"/>
    </source>
</evidence>
<comment type="caution">
    <text evidence="8">The sequence shown here is derived from an EMBL/GenBank/DDBJ whole genome shotgun (WGS) entry which is preliminary data.</text>
</comment>
<sequence>MAVGLAFAAAVLAVVGAWELLAAVERTRVAAALERAIAPLVRAGTEGASPTSTERRRLAVLAAGTLAAAGWLLGGVPVALIAGVSGPALATALVTARRRRFRAALQQSAPAVARALADALSAGHSIRGALATLTVPGPGGHELAGAARALALGADTQTVLERLRRKANAPAWDAIVAGVLLQRDAGGDLPNLLRDLAGALETAQRQERDAIAATAQARFTARIVLVLPLGAVVLAELAKPGLLQSLLTNPVSVALTTAALAFQLVALLTMARISRNVAR</sequence>
<feature type="transmembrane region" description="Helical" evidence="6">
    <location>
        <begin position="219"/>
        <end position="238"/>
    </location>
</feature>
<gene>
    <name evidence="8" type="ORF">OJ962_04225</name>
</gene>
<dbReference type="RefSeq" id="WP_202952295.1">
    <property type="nucleotide sequence ID" value="NZ_JAPCID010000005.1"/>
</dbReference>
<feature type="transmembrane region" description="Helical" evidence="6">
    <location>
        <begin position="250"/>
        <end position="271"/>
    </location>
</feature>
<evidence type="ECO:0000256" key="4">
    <source>
        <dbReference type="ARBA" id="ARBA00022989"/>
    </source>
</evidence>
<keyword evidence="2" id="KW-1003">Cell membrane</keyword>
<evidence type="ECO:0000259" key="7">
    <source>
        <dbReference type="Pfam" id="PF00482"/>
    </source>
</evidence>